<gene>
    <name evidence="2" type="ORF">HKK74_16400</name>
</gene>
<accession>A0ABR7LQE3</accession>
<sequence length="114" mass="12407">MKDDGSAAVEYLSLFGLSLFVAGICFEIYVTFSAVEKIENAARTGARVASMDDVSAGQAAAERAMPEWLNDQRITVTQKDADSVACEIWAEVPLFFKGVPFDVAIQRRVQMPVG</sequence>
<dbReference type="Proteomes" id="UP000805614">
    <property type="component" value="Unassembled WGS sequence"/>
</dbReference>
<reference evidence="2 3" key="1">
    <citation type="submission" date="2020-06" db="EMBL/GenBank/DDBJ databases">
        <title>Actinomadura xiongansis sp. nov., isolated from soil of Baiyangdian.</title>
        <authorList>
            <person name="Zhang X."/>
        </authorList>
    </citation>
    <scope>NUCLEOTIDE SEQUENCE [LARGE SCALE GENOMIC DNA]</scope>
    <source>
        <strain evidence="2 3">HBUM206468</strain>
    </source>
</reference>
<keyword evidence="3" id="KW-1185">Reference proteome</keyword>
<feature type="transmembrane region" description="Helical" evidence="1">
    <location>
        <begin position="12"/>
        <end position="35"/>
    </location>
</feature>
<keyword evidence="1" id="KW-0472">Membrane</keyword>
<proteinExistence type="predicted"/>
<name>A0ABR7LQE3_9ACTN</name>
<evidence type="ECO:0008006" key="4">
    <source>
        <dbReference type="Google" id="ProtNLM"/>
    </source>
</evidence>
<keyword evidence="1" id="KW-0812">Transmembrane</keyword>
<dbReference type="EMBL" id="JABVEC010000011">
    <property type="protein sequence ID" value="MBC6467072.1"/>
    <property type="molecule type" value="Genomic_DNA"/>
</dbReference>
<protein>
    <recommendedName>
        <fullName evidence="4">TadE-like protein</fullName>
    </recommendedName>
</protein>
<evidence type="ECO:0000256" key="1">
    <source>
        <dbReference type="SAM" id="Phobius"/>
    </source>
</evidence>
<comment type="caution">
    <text evidence="2">The sequence shown here is derived from an EMBL/GenBank/DDBJ whole genome shotgun (WGS) entry which is preliminary data.</text>
</comment>
<dbReference type="RefSeq" id="WP_187244087.1">
    <property type="nucleotide sequence ID" value="NZ_BAAAOK010000004.1"/>
</dbReference>
<evidence type="ECO:0000313" key="3">
    <source>
        <dbReference type="Proteomes" id="UP000805614"/>
    </source>
</evidence>
<evidence type="ECO:0000313" key="2">
    <source>
        <dbReference type="EMBL" id="MBC6467072.1"/>
    </source>
</evidence>
<keyword evidence="1" id="KW-1133">Transmembrane helix</keyword>
<organism evidence="2 3">
    <name type="scientific">Actinomadura alba</name>
    <dbReference type="NCBI Taxonomy" id="406431"/>
    <lineage>
        <taxon>Bacteria</taxon>
        <taxon>Bacillati</taxon>
        <taxon>Actinomycetota</taxon>
        <taxon>Actinomycetes</taxon>
        <taxon>Streptosporangiales</taxon>
        <taxon>Thermomonosporaceae</taxon>
        <taxon>Actinomadura</taxon>
    </lineage>
</organism>